<dbReference type="GO" id="GO:0009055">
    <property type="term" value="F:electron transfer activity"/>
    <property type="evidence" value="ECO:0007669"/>
    <property type="project" value="TreeGrafter"/>
</dbReference>
<keyword evidence="2" id="KW-0479">Metal-binding</keyword>
<feature type="domain" description="2Fe-2S ferredoxin-type" evidence="5">
    <location>
        <begin position="46"/>
        <end position="155"/>
    </location>
</feature>
<name>A0A0N1ILD8_LEPSE</name>
<evidence type="ECO:0000256" key="2">
    <source>
        <dbReference type="ARBA" id="ARBA00022723"/>
    </source>
</evidence>
<dbReference type="InterPro" id="IPR001041">
    <property type="entry name" value="2Fe-2S_ferredoxin-type"/>
</dbReference>
<dbReference type="InterPro" id="IPR036010">
    <property type="entry name" value="2Fe-2S_ferredoxin-like_sf"/>
</dbReference>
<accession>A0A0N1ILD8</accession>
<dbReference type="InterPro" id="IPR012675">
    <property type="entry name" value="Beta-grasp_dom_sf"/>
</dbReference>
<dbReference type="CDD" id="cd00207">
    <property type="entry name" value="fer2"/>
    <property type="match status" value="1"/>
</dbReference>
<dbReference type="PROSITE" id="PS51085">
    <property type="entry name" value="2FE2S_FER_2"/>
    <property type="match status" value="1"/>
</dbReference>
<organism evidence="6 7">
    <name type="scientific">Leptomonas seymouri</name>
    <dbReference type="NCBI Taxonomy" id="5684"/>
    <lineage>
        <taxon>Eukaryota</taxon>
        <taxon>Discoba</taxon>
        <taxon>Euglenozoa</taxon>
        <taxon>Kinetoplastea</taxon>
        <taxon>Metakinetoplastina</taxon>
        <taxon>Trypanosomatida</taxon>
        <taxon>Trypanosomatidae</taxon>
        <taxon>Leishmaniinae</taxon>
        <taxon>Leptomonas</taxon>
    </lineage>
</organism>
<dbReference type="OrthoDB" id="268593at2759"/>
<dbReference type="OMA" id="ERMYNEG"/>
<evidence type="ECO:0000313" key="7">
    <source>
        <dbReference type="Proteomes" id="UP000038009"/>
    </source>
</evidence>
<keyword evidence="1" id="KW-0001">2Fe-2S</keyword>
<evidence type="ECO:0000256" key="3">
    <source>
        <dbReference type="ARBA" id="ARBA00023004"/>
    </source>
</evidence>
<proteinExistence type="predicted"/>
<keyword evidence="4" id="KW-0411">Iron-sulfur</keyword>
<dbReference type="GO" id="GO:0140647">
    <property type="term" value="P:P450-containing electron transport chain"/>
    <property type="evidence" value="ECO:0007669"/>
    <property type="project" value="InterPro"/>
</dbReference>
<dbReference type="InterPro" id="IPR001055">
    <property type="entry name" value="Adrenodoxin-like"/>
</dbReference>
<gene>
    <name evidence="6" type="ORF">ABL78_2858</name>
</gene>
<reference evidence="6 7" key="1">
    <citation type="journal article" date="2015" name="PLoS Pathog.">
        <title>Leptomonas seymouri: Adaptations to the Dixenous Life Cycle Analyzed by Genome Sequencing, Transcriptome Profiling and Co-infection with Leishmania donovani.</title>
        <authorList>
            <person name="Kraeva N."/>
            <person name="Butenko A."/>
            <person name="Hlavacova J."/>
            <person name="Kostygov A."/>
            <person name="Myskova J."/>
            <person name="Grybchuk D."/>
            <person name="Lestinova T."/>
            <person name="Votypka J."/>
            <person name="Volf P."/>
            <person name="Opperdoes F."/>
            <person name="Flegontov P."/>
            <person name="Lukes J."/>
            <person name="Yurchenko V."/>
        </authorList>
    </citation>
    <scope>NUCLEOTIDE SEQUENCE [LARGE SCALE GENOMIC DNA]</scope>
    <source>
        <strain evidence="6 7">ATCC 30220</strain>
    </source>
</reference>
<keyword evidence="7" id="KW-1185">Reference proteome</keyword>
<protein>
    <submittedName>
        <fullName evidence="6">Ferredoxin 2fe-2s-like protein</fullName>
    </submittedName>
</protein>
<dbReference type="SUPFAM" id="SSF54292">
    <property type="entry name" value="2Fe-2S ferredoxin-like"/>
    <property type="match status" value="1"/>
</dbReference>
<sequence>MQLRRSLMTAMGPRPGMASKFFGASLLTPSATFFSRTLFSFMPGKVQVRINATDGTSYDRVYYDGTSIMEALRDDPTLPVDAAGACNGTCQCSTCHVYMHSPEWCAKVEKLYPVSDAEQDCLDKTPGATDTSRLGCQVILTEALSGLEVDLPKTTIDLRWQEAYQRSTRK</sequence>
<evidence type="ECO:0000313" key="6">
    <source>
        <dbReference type="EMBL" id="KPI88082.1"/>
    </source>
</evidence>
<comment type="caution">
    <text evidence="6">The sequence shown here is derived from an EMBL/GenBank/DDBJ whole genome shotgun (WGS) entry which is preliminary data.</text>
</comment>
<dbReference type="Proteomes" id="UP000038009">
    <property type="component" value="Unassembled WGS sequence"/>
</dbReference>
<keyword evidence="3" id="KW-0408">Iron</keyword>
<dbReference type="AlphaFoldDB" id="A0A0N1ILD8"/>
<evidence type="ECO:0000256" key="1">
    <source>
        <dbReference type="ARBA" id="ARBA00022714"/>
    </source>
</evidence>
<dbReference type="PANTHER" id="PTHR23426">
    <property type="entry name" value="FERREDOXIN/ADRENODOXIN"/>
    <property type="match status" value="1"/>
</dbReference>
<dbReference type="Gene3D" id="3.10.20.30">
    <property type="match status" value="1"/>
</dbReference>
<dbReference type="GO" id="GO:0046872">
    <property type="term" value="F:metal ion binding"/>
    <property type="evidence" value="ECO:0007669"/>
    <property type="project" value="UniProtKB-KW"/>
</dbReference>
<dbReference type="GO" id="GO:0005739">
    <property type="term" value="C:mitochondrion"/>
    <property type="evidence" value="ECO:0007669"/>
    <property type="project" value="TreeGrafter"/>
</dbReference>
<dbReference type="GO" id="GO:0051537">
    <property type="term" value="F:2 iron, 2 sulfur cluster binding"/>
    <property type="evidence" value="ECO:0007669"/>
    <property type="project" value="UniProtKB-KW"/>
</dbReference>
<evidence type="ECO:0000259" key="5">
    <source>
        <dbReference type="PROSITE" id="PS51085"/>
    </source>
</evidence>
<dbReference type="VEuPathDB" id="TriTrypDB:Lsey_0063_0300"/>
<dbReference type="PANTHER" id="PTHR23426:SF63">
    <property type="entry name" value="TRANSFER PROTEIN, PUTATIVE-RELATED"/>
    <property type="match status" value="1"/>
</dbReference>
<evidence type="ECO:0000256" key="4">
    <source>
        <dbReference type="ARBA" id="ARBA00023014"/>
    </source>
</evidence>
<dbReference type="EMBL" id="LJSK01000063">
    <property type="protein sequence ID" value="KPI88082.1"/>
    <property type="molecule type" value="Genomic_DNA"/>
</dbReference>